<feature type="compositionally biased region" description="Low complexity" evidence="2">
    <location>
        <begin position="164"/>
        <end position="178"/>
    </location>
</feature>
<dbReference type="Gene3D" id="4.10.240.10">
    <property type="entry name" value="Zn(2)-C6 fungal-type DNA-binding domain"/>
    <property type="match status" value="1"/>
</dbReference>
<dbReference type="GO" id="GO:0005634">
    <property type="term" value="C:nucleus"/>
    <property type="evidence" value="ECO:0007669"/>
    <property type="project" value="TreeGrafter"/>
</dbReference>
<feature type="region of interest" description="Disordered" evidence="2">
    <location>
        <begin position="233"/>
        <end position="252"/>
    </location>
</feature>
<keyword evidence="1" id="KW-0539">Nucleus</keyword>
<dbReference type="EMBL" id="QZAR01000039">
    <property type="protein sequence ID" value="THW92209.1"/>
    <property type="molecule type" value="Genomic_DNA"/>
</dbReference>
<dbReference type="PANTHER" id="PTHR37534:SF49">
    <property type="entry name" value="LYSINE BIOSYNTHESIS REGULATORY PROTEIN LYS14"/>
    <property type="match status" value="1"/>
</dbReference>
<accession>A0A4S9BGR2</accession>
<dbReference type="AlphaFoldDB" id="A0A4S9BGR2"/>
<evidence type="ECO:0000313" key="4">
    <source>
        <dbReference type="EMBL" id="THW92209.1"/>
    </source>
</evidence>
<dbReference type="GO" id="GO:0000976">
    <property type="term" value="F:transcription cis-regulatory region binding"/>
    <property type="evidence" value="ECO:0007669"/>
    <property type="project" value="TreeGrafter"/>
</dbReference>
<evidence type="ECO:0000313" key="5">
    <source>
        <dbReference type="Proteomes" id="UP000304928"/>
    </source>
</evidence>
<dbReference type="CDD" id="cd00067">
    <property type="entry name" value="GAL4"/>
    <property type="match status" value="1"/>
</dbReference>
<organism evidence="4 5">
    <name type="scientific">Aureobasidium pullulans</name>
    <name type="common">Black yeast</name>
    <name type="synonym">Pullularia pullulans</name>
    <dbReference type="NCBI Taxonomy" id="5580"/>
    <lineage>
        <taxon>Eukaryota</taxon>
        <taxon>Fungi</taxon>
        <taxon>Dikarya</taxon>
        <taxon>Ascomycota</taxon>
        <taxon>Pezizomycotina</taxon>
        <taxon>Dothideomycetes</taxon>
        <taxon>Dothideomycetidae</taxon>
        <taxon>Dothideales</taxon>
        <taxon>Saccotheciaceae</taxon>
        <taxon>Aureobasidium</taxon>
    </lineage>
</organism>
<dbReference type="PROSITE" id="PS50048">
    <property type="entry name" value="ZN2_CY6_FUNGAL_2"/>
    <property type="match status" value="1"/>
</dbReference>
<comment type="caution">
    <text evidence="4">The sequence shown here is derived from an EMBL/GenBank/DDBJ whole genome shotgun (WGS) entry which is preliminary data.</text>
</comment>
<feature type="compositionally biased region" description="Polar residues" evidence="2">
    <location>
        <begin position="113"/>
        <end position="146"/>
    </location>
</feature>
<dbReference type="GO" id="GO:0008270">
    <property type="term" value="F:zinc ion binding"/>
    <property type="evidence" value="ECO:0007669"/>
    <property type="project" value="InterPro"/>
</dbReference>
<dbReference type="SUPFAM" id="SSF57701">
    <property type="entry name" value="Zn2/Cys6 DNA-binding domain"/>
    <property type="match status" value="1"/>
</dbReference>
<dbReference type="GO" id="GO:0045944">
    <property type="term" value="P:positive regulation of transcription by RNA polymerase II"/>
    <property type="evidence" value="ECO:0007669"/>
    <property type="project" value="TreeGrafter"/>
</dbReference>
<dbReference type="SMART" id="SM00066">
    <property type="entry name" value="GAL4"/>
    <property type="match status" value="1"/>
</dbReference>
<sequence length="666" mass="74807">MKYIYDSTARTTFASTFTGTPTASFDSSVCHPSTDALQRGHLSDSQGVRKEQQRRHQTRSKDGCWTCRKRRVKCDEIRPQCGGCVRLSKNCHYGHQWQFFDFSLCTGRQLRHNTPSSSPSWNRYPSRLTSDTQSTRPSFKNRNVSDISPEDTHRKKDAPSPQDSYSISTNSSFSSSSSCRPLTPLSHVTSPDESDQDKRMRVSDFGILAKPETSSQPTLLLPRSLWNKYELPESAGSQQTPSAPRGSEDQNTVTAAEPMLNHKALTLPHIATYGLRYHDEELGAFDEEAAIFTHSKSFEPLRHAIRALSSLTSALRGQKPSLVEAFEHYDRAVSTSVSHAHVEPSLLYHLHFVLLIFDVCCMGQDIRGPSMWSQHLGHLATLASCLRKDNSAKVPANLLWIVLNLDVQLCLAGNNDAGSCVRAYLADELFLPDLAELQDLRHDFECGTSILCAAVYDLATYICRKFAELSQLALKMRCEKKSGRGSAAARHRCIDKFYHILYIEWTFRYKHILNLTASNCEVLMSTTLSTTLEYALLQYSTIIVYLHTSMYHDQHFPSPRVGTRVAEHCTKILSIASKSRLDPHQCIFPLFLSGYASKYTLQKEQALELIKSTWATSLSSDSCRLVNLLQLIYAQQTAQAQTSATTGVDWINLSRLVGIHMVDLSL</sequence>
<feature type="domain" description="Zn(2)-C6 fungal-type" evidence="3">
    <location>
        <begin position="63"/>
        <end position="93"/>
    </location>
</feature>
<feature type="region of interest" description="Disordered" evidence="2">
    <location>
        <begin position="113"/>
        <end position="198"/>
    </location>
</feature>
<dbReference type="InterPro" id="IPR001138">
    <property type="entry name" value="Zn2Cys6_DnaBD"/>
</dbReference>
<gene>
    <name evidence="4" type="ORF">D6D15_03313</name>
</gene>
<dbReference type="Pfam" id="PF00172">
    <property type="entry name" value="Zn_clus"/>
    <property type="match status" value="1"/>
</dbReference>
<protein>
    <recommendedName>
        <fullName evidence="3">Zn(2)-C6 fungal-type domain-containing protein</fullName>
    </recommendedName>
</protein>
<name>A0A4S9BGR2_AURPU</name>
<evidence type="ECO:0000256" key="2">
    <source>
        <dbReference type="SAM" id="MobiDB-lite"/>
    </source>
</evidence>
<dbReference type="InterPro" id="IPR036864">
    <property type="entry name" value="Zn2-C6_fun-type_DNA-bd_sf"/>
</dbReference>
<evidence type="ECO:0000259" key="3">
    <source>
        <dbReference type="PROSITE" id="PS50048"/>
    </source>
</evidence>
<reference evidence="4 5" key="1">
    <citation type="submission" date="2018-10" db="EMBL/GenBank/DDBJ databases">
        <title>Fifty Aureobasidium pullulans genomes reveal a recombining polyextremotolerant generalist.</title>
        <authorList>
            <person name="Gostincar C."/>
            <person name="Turk M."/>
            <person name="Zajc J."/>
            <person name="Gunde-Cimerman N."/>
        </authorList>
    </citation>
    <scope>NUCLEOTIDE SEQUENCE [LARGE SCALE GENOMIC DNA]</scope>
    <source>
        <strain evidence="4 5">EXF-10507</strain>
    </source>
</reference>
<evidence type="ECO:0000256" key="1">
    <source>
        <dbReference type="ARBA" id="ARBA00023242"/>
    </source>
</evidence>
<dbReference type="PROSITE" id="PS00463">
    <property type="entry name" value="ZN2_CY6_FUNGAL_1"/>
    <property type="match status" value="1"/>
</dbReference>
<dbReference type="GO" id="GO:0000981">
    <property type="term" value="F:DNA-binding transcription factor activity, RNA polymerase II-specific"/>
    <property type="evidence" value="ECO:0007669"/>
    <property type="project" value="InterPro"/>
</dbReference>
<dbReference type="PANTHER" id="PTHR37534">
    <property type="entry name" value="TRANSCRIPTIONAL ACTIVATOR PROTEIN UGA3"/>
    <property type="match status" value="1"/>
</dbReference>
<proteinExistence type="predicted"/>
<dbReference type="Proteomes" id="UP000304928">
    <property type="component" value="Unassembled WGS sequence"/>
</dbReference>